<comment type="caution">
    <text evidence="1">The sequence shown here is derived from an EMBL/GenBank/DDBJ whole genome shotgun (WGS) entry which is preliminary data.</text>
</comment>
<dbReference type="EMBL" id="BABS01000164">
    <property type="protein sequence ID" value="GAA10093.1"/>
    <property type="molecule type" value="Genomic_DNA"/>
</dbReference>
<evidence type="ECO:0000313" key="1">
    <source>
        <dbReference type="EMBL" id="GAA10093.1"/>
    </source>
</evidence>
<sequence>MGKAASYLAFFLDEGDVASQRCKAGGNNGGLKRLRRRPLRDIWVEKIALFSTT</sequence>
<accession>F7VI98</accession>
<organism evidence="1 2">
    <name type="scientific">Acetobacter tropicalis NBRC 101654</name>
    <dbReference type="NCBI Taxonomy" id="749388"/>
    <lineage>
        <taxon>Bacteria</taxon>
        <taxon>Pseudomonadati</taxon>
        <taxon>Pseudomonadota</taxon>
        <taxon>Alphaproteobacteria</taxon>
        <taxon>Acetobacterales</taxon>
        <taxon>Acetobacteraceae</taxon>
        <taxon>Acetobacter</taxon>
    </lineage>
</organism>
<proteinExistence type="predicted"/>
<reference evidence="1 2" key="1">
    <citation type="journal article" date="2011" name="Biochem. Biophys. Res. Commun.">
        <title>Increased number of Arginine-based salt bridges contributes to the thermotolerance of thermotolerant acetic acid bacteria, Acetobacter tropicalis SKU1100.</title>
        <authorList>
            <person name="Matsutani M."/>
            <person name="Hirakawa H."/>
            <person name="Nishikura M."/>
            <person name="Soemphol W."/>
            <person name="Ali I.A.I."/>
            <person name="Yakushi T."/>
            <person name="Matsushita K."/>
        </authorList>
    </citation>
    <scope>NUCLEOTIDE SEQUENCE [LARGE SCALE GENOMIC DNA]</scope>
    <source>
        <strain evidence="1 2">NBRC 101654</strain>
    </source>
</reference>
<evidence type="ECO:0000313" key="2">
    <source>
        <dbReference type="Proteomes" id="UP000004319"/>
    </source>
</evidence>
<dbReference type="Proteomes" id="UP000004319">
    <property type="component" value="Unassembled WGS sequence"/>
</dbReference>
<protein>
    <submittedName>
        <fullName evidence="1">Uncharacterized protein</fullName>
    </submittedName>
</protein>
<name>F7VI98_9PROT</name>
<gene>
    <name evidence="1" type="ORF">ATPR_3097</name>
</gene>
<dbReference type="AlphaFoldDB" id="F7VI98"/>